<sequence>MRTRDWPIVTGLLLLAFVPSVAGAVRVATLAGGAARTPDNARFVDAPVPVLVHVLGAVLFAVLGAFQLAPGVRARHRRWHRLAGRVVFGAGAAVALSGLWMTATYALPDSDNAAFNAQRYVFGSLMLVALVLGLRAALRRDIRTHRAWMLRAYAIGLGAGTQALTSIPLAIALSSSDPRYPAWRAVAMGAAWVINLGVAEWVIRRGRLRPSAAARPRRP</sequence>
<organism evidence="2 3">
    <name type="scientific">Dactylosporangium salmoneum</name>
    <dbReference type="NCBI Taxonomy" id="53361"/>
    <lineage>
        <taxon>Bacteria</taxon>
        <taxon>Bacillati</taxon>
        <taxon>Actinomycetota</taxon>
        <taxon>Actinomycetes</taxon>
        <taxon>Micromonosporales</taxon>
        <taxon>Micromonosporaceae</taxon>
        <taxon>Dactylosporangium</taxon>
    </lineage>
</organism>
<protein>
    <submittedName>
        <fullName evidence="2">DUF2306 domain-containing protein</fullName>
    </submittedName>
</protein>
<keyword evidence="1" id="KW-0472">Membrane</keyword>
<feature type="transmembrane region" description="Helical" evidence="1">
    <location>
        <begin position="82"/>
        <end position="100"/>
    </location>
</feature>
<dbReference type="RefSeq" id="WP_344613512.1">
    <property type="nucleotide sequence ID" value="NZ_BAAARV010000025.1"/>
</dbReference>
<proteinExistence type="predicted"/>
<dbReference type="Gene3D" id="1.20.120.1770">
    <property type="match status" value="1"/>
</dbReference>
<feature type="transmembrane region" description="Helical" evidence="1">
    <location>
        <begin position="48"/>
        <end position="70"/>
    </location>
</feature>
<dbReference type="Proteomes" id="UP001501444">
    <property type="component" value="Unassembled WGS sequence"/>
</dbReference>
<keyword evidence="3" id="KW-1185">Reference proteome</keyword>
<evidence type="ECO:0000313" key="3">
    <source>
        <dbReference type="Proteomes" id="UP001501444"/>
    </source>
</evidence>
<keyword evidence="1" id="KW-0812">Transmembrane</keyword>
<accession>A0ABP5TDQ1</accession>
<gene>
    <name evidence="2" type="ORF">GCM10010170_035630</name>
</gene>
<evidence type="ECO:0000256" key="1">
    <source>
        <dbReference type="SAM" id="Phobius"/>
    </source>
</evidence>
<keyword evidence="1" id="KW-1133">Transmembrane helix</keyword>
<feature type="transmembrane region" description="Helical" evidence="1">
    <location>
        <begin position="183"/>
        <end position="203"/>
    </location>
</feature>
<comment type="caution">
    <text evidence="2">The sequence shown here is derived from an EMBL/GenBank/DDBJ whole genome shotgun (WGS) entry which is preliminary data.</text>
</comment>
<name>A0ABP5TDQ1_9ACTN</name>
<dbReference type="InterPro" id="IPR018750">
    <property type="entry name" value="DUF2306_membrane"/>
</dbReference>
<feature type="transmembrane region" description="Helical" evidence="1">
    <location>
        <begin position="120"/>
        <end position="138"/>
    </location>
</feature>
<reference evidence="3" key="1">
    <citation type="journal article" date="2019" name="Int. J. Syst. Evol. Microbiol.">
        <title>The Global Catalogue of Microorganisms (GCM) 10K type strain sequencing project: providing services to taxonomists for standard genome sequencing and annotation.</title>
        <authorList>
            <consortium name="The Broad Institute Genomics Platform"/>
            <consortium name="The Broad Institute Genome Sequencing Center for Infectious Disease"/>
            <person name="Wu L."/>
            <person name="Ma J."/>
        </authorList>
    </citation>
    <scope>NUCLEOTIDE SEQUENCE [LARGE SCALE GENOMIC DNA]</scope>
    <source>
        <strain evidence="3">JCM 3272</strain>
    </source>
</reference>
<evidence type="ECO:0000313" key="2">
    <source>
        <dbReference type="EMBL" id="GAA2347685.1"/>
    </source>
</evidence>
<dbReference type="EMBL" id="BAAARV010000025">
    <property type="protein sequence ID" value="GAA2347685.1"/>
    <property type="molecule type" value="Genomic_DNA"/>
</dbReference>
<feature type="transmembrane region" description="Helical" evidence="1">
    <location>
        <begin position="150"/>
        <end position="171"/>
    </location>
</feature>
<dbReference type="Pfam" id="PF10067">
    <property type="entry name" value="DUF2306"/>
    <property type="match status" value="1"/>
</dbReference>